<feature type="compositionally biased region" description="Low complexity" evidence="2">
    <location>
        <begin position="663"/>
        <end position="684"/>
    </location>
</feature>
<dbReference type="InterPro" id="IPR052208">
    <property type="entry name" value="DmX-like/RAVE_component"/>
</dbReference>
<proteinExistence type="predicted"/>
<evidence type="ECO:0000259" key="3">
    <source>
        <dbReference type="Pfam" id="PF12234"/>
    </source>
</evidence>
<dbReference type="Gene3D" id="2.130.10.10">
    <property type="entry name" value="YVTN repeat-like/Quinoprotein amine dehydrogenase"/>
    <property type="match status" value="2"/>
</dbReference>
<accession>L1IL41</accession>
<protein>
    <recommendedName>
        <fullName evidence="3">RAVE complex protein Rav1 C-terminal domain-containing protein</fullName>
    </recommendedName>
</protein>
<dbReference type="PROSITE" id="PS50082">
    <property type="entry name" value="WD_REPEATS_2"/>
    <property type="match status" value="2"/>
</dbReference>
<reference evidence="6" key="2">
    <citation type="submission" date="2012-11" db="EMBL/GenBank/DDBJ databases">
        <authorList>
            <person name="Kuo A."/>
            <person name="Curtis B.A."/>
            <person name="Tanifuji G."/>
            <person name="Burki F."/>
            <person name="Gruber A."/>
            <person name="Irimia M."/>
            <person name="Maruyama S."/>
            <person name="Arias M.C."/>
            <person name="Ball S.G."/>
            <person name="Gile G.H."/>
            <person name="Hirakawa Y."/>
            <person name="Hopkins J.F."/>
            <person name="Rensing S.A."/>
            <person name="Schmutz J."/>
            <person name="Symeonidi A."/>
            <person name="Elias M."/>
            <person name="Eveleigh R.J."/>
            <person name="Herman E.K."/>
            <person name="Klute M.J."/>
            <person name="Nakayama T."/>
            <person name="Obornik M."/>
            <person name="Reyes-Prieto A."/>
            <person name="Armbrust E.V."/>
            <person name="Aves S.J."/>
            <person name="Beiko R.G."/>
            <person name="Coutinho P."/>
            <person name="Dacks J.B."/>
            <person name="Durnford D.G."/>
            <person name="Fast N.M."/>
            <person name="Green B.R."/>
            <person name="Grisdale C."/>
            <person name="Hempe F."/>
            <person name="Henrissat B."/>
            <person name="Hoppner M.P."/>
            <person name="Ishida K.-I."/>
            <person name="Kim E."/>
            <person name="Koreny L."/>
            <person name="Kroth P.G."/>
            <person name="Liu Y."/>
            <person name="Malik S.-B."/>
            <person name="Maier U.G."/>
            <person name="McRose D."/>
            <person name="Mock T."/>
            <person name="Neilson J.A."/>
            <person name="Onodera N.T."/>
            <person name="Poole A.M."/>
            <person name="Pritham E.J."/>
            <person name="Richards T.A."/>
            <person name="Rocap G."/>
            <person name="Roy S.W."/>
            <person name="Sarai C."/>
            <person name="Schaack S."/>
            <person name="Shirato S."/>
            <person name="Slamovits C.H."/>
            <person name="Spencer D.F."/>
            <person name="Suzuki S."/>
            <person name="Worden A.Z."/>
            <person name="Zauner S."/>
            <person name="Barry K."/>
            <person name="Bell C."/>
            <person name="Bharti A.K."/>
            <person name="Crow J.A."/>
            <person name="Grimwood J."/>
            <person name="Kramer R."/>
            <person name="Lindquist E."/>
            <person name="Lucas S."/>
            <person name="Salamov A."/>
            <person name="McFadden G.I."/>
            <person name="Lane C.E."/>
            <person name="Keeling P.J."/>
            <person name="Gray M.W."/>
            <person name="Grigoriev I.V."/>
            <person name="Archibald J.M."/>
        </authorList>
    </citation>
    <scope>NUCLEOTIDE SEQUENCE</scope>
    <source>
        <strain evidence="6">CCMP2712</strain>
    </source>
</reference>
<dbReference type="GO" id="GO:0007035">
    <property type="term" value="P:vacuolar acidification"/>
    <property type="evidence" value="ECO:0007669"/>
    <property type="project" value="TreeGrafter"/>
</dbReference>
<dbReference type="OrthoDB" id="342131at2759"/>
<feature type="repeat" description="WD" evidence="1">
    <location>
        <begin position="934"/>
        <end position="971"/>
    </location>
</feature>
<feature type="compositionally biased region" description="Basic and acidic residues" evidence="2">
    <location>
        <begin position="89"/>
        <end position="120"/>
    </location>
</feature>
<dbReference type="KEGG" id="gtt:GUITHDRAFT_116993"/>
<evidence type="ECO:0000313" key="5">
    <source>
        <dbReference type="EnsemblProtists" id="EKX36827"/>
    </source>
</evidence>
<dbReference type="GO" id="GO:0043291">
    <property type="term" value="C:RAVE complex"/>
    <property type="evidence" value="ECO:0007669"/>
    <property type="project" value="TreeGrafter"/>
</dbReference>
<keyword evidence="6" id="KW-1185">Reference proteome</keyword>
<evidence type="ECO:0000313" key="6">
    <source>
        <dbReference type="Proteomes" id="UP000011087"/>
    </source>
</evidence>
<dbReference type="EMBL" id="JH993067">
    <property type="protein sequence ID" value="EKX36827.1"/>
    <property type="molecule type" value="Genomic_DNA"/>
</dbReference>
<dbReference type="Proteomes" id="UP000011087">
    <property type="component" value="Unassembled WGS sequence"/>
</dbReference>
<sequence length="1042" mass="113875">MFKAVRNEKLAMFFARDFSQEAHKQAAIKNACTLLSQHRYDLAATFFLLAGSFQDALETILQKKKDTMLALLVTRLYAKADSGEEEEMQREAEEREEHHEQEKEKEKEEKEEKEDKRGEIESSLDFLSSMESSHNHRLVSSTNKLDSVKLAIEMSELMAIVSKISSHPRVRRILNLAESGDEECLRALPAAQRCLSLRRALNSHIVSSLMSAGCYDLAMYKMYNDGQDGERELSRAKERKSSLSYLPSTSTSASASASASASTFLPVTPDWKHPFTLQSNDPDKVVEFVKQMKQEKEKLQNLGFSVDLIEHLVTQECWKSLRFDCYAALSLSCVDPSWHLDSLKLLSNLGASSATSDTREALSSDAAKTEMIKQLCIAEYFTLLRTFWTTRQSVGLFILLADMPARRRQQLSSSESFFLMCQLAISRLSRVESFAWAGSWTQPSASDLSLVVPDHLVECYGEVEGRRLEGNNQLLSQRRELEVLLVELVLLQKLQGLIDSCLAPDLSKDVHAEFLACIQGEVKAWRRRHLHATLKQAAQLPWHATATAASLLLNLPQVRPEQVAGAGKQDRMSTILTLTASQAWKEDSRRLELRDIASALLAASQPVALDQYPTTWLGPEEVLHISRGEALRAVCLRADDSDHATVLAVASPKFIKQYEVKPSSASSSSSSSSSSQAWSAQSSSGISPPPVVFRPSQELNLPWEDRSISEVDKGIATAVNVVESALGILWDRVSTAVEVIQTGIEGGSQVHPTGATTIAAHPSLPFFISGGSDGPLLLWGFGTPQPLAAVAPVSSSAISKVRFDPSGRFVAVADYTGLCGIYELDFSLSLSSSDMQPMRPLELLHTQSKRTYDMAFINSGSLIVTGGHGSNAAVRVWDLLRPSTNSCIAALNLPEGGCNSMVHVAQEGVLVAGGHKGDVCLISSDSWTPLVTVPAAHRASIRAIVAAPVQTKDGMMIVTGGNDGDMKLWSIGQMLRGNQGCLETLENAHEKATFMRAGSSGAIVPGTYGVLDVISTGTHLLSCGGDGRVVRRAWIASQLRKL</sequence>
<dbReference type="InterPro" id="IPR015943">
    <property type="entry name" value="WD40/YVTN_repeat-like_dom_sf"/>
</dbReference>
<evidence type="ECO:0000256" key="1">
    <source>
        <dbReference type="PROSITE-ProRule" id="PRU00221"/>
    </source>
</evidence>
<dbReference type="SMART" id="SM00320">
    <property type="entry name" value="WD40"/>
    <property type="match status" value="5"/>
</dbReference>
<gene>
    <name evidence="4" type="ORF">GUITHDRAFT_116993</name>
</gene>
<evidence type="ECO:0000313" key="4">
    <source>
        <dbReference type="EMBL" id="EKX36827.1"/>
    </source>
</evidence>
<dbReference type="eggNOG" id="KOG1064">
    <property type="taxonomic scope" value="Eukaryota"/>
</dbReference>
<dbReference type="RefSeq" id="XP_005823807.1">
    <property type="nucleotide sequence ID" value="XM_005823750.1"/>
</dbReference>
<dbReference type="InterPro" id="IPR022033">
    <property type="entry name" value="Rav1p_C"/>
</dbReference>
<dbReference type="Pfam" id="PF12234">
    <property type="entry name" value="Rav1p_C"/>
    <property type="match status" value="1"/>
</dbReference>
<dbReference type="SUPFAM" id="SSF50978">
    <property type="entry name" value="WD40 repeat-like"/>
    <property type="match status" value="1"/>
</dbReference>
<dbReference type="EnsemblProtists" id="EKX36827">
    <property type="protein sequence ID" value="EKX36827"/>
    <property type="gene ID" value="GUITHDRAFT_116993"/>
</dbReference>
<dbReference type="AlphaFoldDB" id="L1IL41"/>
<dbReference type="InterPro" id="IPR001680">
    <property type="entry name" value="WD40_rpt"/>
</dbReference>
<dbReference type="PANTHER" id="PTHR13950">
    <property type="entry name" value="RABCONNECTIN-RELATED"/>
    <property type="match status" value="1"/>
</dbReference>
<organism evidence="4">
    <name type="scientific">Guillardia theta (strain CCMP2712)</name>
    <name type="common">Cryptophyte</name>
    <dbReference type="NCBI Taxonomy" id="905079"/>
    <lineage>
        <taxon>Eukaryota</taxon>
        <taxon>Cryptophyceae</taxon>
        <taxon>Pyrenomonadales</taxon>
        <taxon>Geminigeraceae</taxon>
        <taxon>Guillardia</taxon>
    </lineage>
</organism>
<feature type="domain" description="RAVE complex protein Rav1 C-terminal" evidence="3">
    <location>
        <begin position="8"/>
        <end position="83"/>
    </location>
</feature>
<dbReference type="GeneID" id="17293552"/>
<dbReference type="HOGENOM" id="CLU_292481_0_0_1"/>
<feature type="region of interest" description="Disordered" evidence="2">
    <location>
        <begin position="82"/>
        <end position="120"/>
    </location>
</feature>
<reference evidence="5" key="3">
    <citation type="submission" date="2016-03" db="UniProtKB">
        <authorList>
            <consortium name="EnsemblProtists"/>
        </authorList>
    </citation>
    <scope>IDENTIFICATION</scope>
</reference>
<keyword evidence="1" id="KW-0853">WD repeat</keyword>
<name>L1IL41_GUITC</name>
<reference evidence="4 6" key="1">
    <citation type="journal article" date="2012" name="Nature">
        <title>Algal genomes reveal evolutionary mosaicism and the fate of nucleomorphs.</title>
        <authorList>
            <consortium name="DOE Joint Genome Institute"/>
            <person name="Curtis B.A."/>
            <person name="Tanifuji G."/>
            <person name="Burki F."/>
            <person name="Gruber A."/>
            <person name="Irimia M."/>
            <person name="Maruyama S."/>
            <person name="Arias M.C."/>
            <person name="Ball S.G."/>
            <person name="Gile G.H."/>
            <person name="Hirakawa Y."/>
            <person name="Hopkins J.F."/>
            <person name="Kuo A."/>
            <person name="Rensing S.A."/>
            <person name="Schmutz J."/>
            <person name="Symeonidi A."/>
            <person name="Elias M."/>
            <person name="Eveleigh R.J."/>
            <person name="Herman E.K."/>
            <person name="Klute M.J."/>
            <person name="Nakayama T."/>
            <person name="Obornik M."/>
            <person name="Reyes-Prieto A."/>
            <person name="Armbrust E.V."/>
            <person name="Aves S.J."/>
            <person name="Beiko R.G."/>
            <person name="Coutinho P."/>
            <person name="Dacks J.B."/>
            <person name="Durnford D.G."/>
            <person name="Fast N.M."/>
            <person name="Green B.R."/>
            <person name="Grisdale C.J."/>
            <person name="Hempel F."/>
            <person name="Henrissat B."/>
            <person name="Hoppner M.P."/>
            <person name="Ishida K."/>
            <person name="Kim E."/>
            <person name="Koreny L."/>
            <person name="Kroth P.G."/>
            <person name="Liu Y."/>
            <person name="Malik S.B."/>
            <person name="Maier U.G."/>
            <person name="McRose D."/>
            <person name="Mock T."/>
            <person name="Neilson J.A."/>
            <person name="Onodera N.T."/>
            <person name="Poole A.M."/>
            <person name="Pritham E.J."/>
            <person name="Richards T.A."/>
            <person name="Rocap G."/>
            <person name="Roy S.W."/>
            <person name="Sarai C."/>
            <person name="Schaack S."/>
            <person name="Shirato S."/>
            <person name="Slamovits C.H."/>
            <person name="Spencer D.F."/>
            <person name="Suzuki S."/>
            <person name="Worden A.Z."/>
            <person name="Zauner S."/>
            <person name="Barry K."/>
            <person name="Bell C."/>
            <person name="Bharti A.K."/>
            <person name="Crow J.A."/>
            <person name="Grimwood J."/>
            <person name="Kramer R."/>
            <person name="Lindquist E."/>
            <person name="Lucas S."/>
            <person name="Salamov A."/>
            <person name="McFadden G.I."/>
            <person name="Lane C.E."/>
            <person name="Keeling P.J."/>
            <person name="Gray M.W."/>
            <person name="Grigoriev I.V."/>
            <person name="Archibald J.M."/>
        </authorList>
    </citation>
    <scope>NUCLEOTIDE SEQUENCE</scope>
    <source>
        <strain evidence="4 6">CCMP2712</strain>
    </source>
</reference>
<dbReference type="PaxDb" id="55529-EKX36827"/>
<evidence type="ECO:0000256" key="2">
    <source>
        <dbReference type="SAM" id="MobiDB-lite"/>
    </source>
</evidence>
<dbReference type="STRING" id="905079.L1IL41"/>
<dbReference type="Pfam" id="PF00400">
    <property type="entry name" value="WD40"/>
    <property type="match status" value="1"/>
</dbReference>
<dbReference type="PANTHER" id="PTHR13950:SF9">
    <property type="entry name" value="RABCONNECTIN-3A"/>
    <property type="match status" value="1"/>
</dbReference>
<feature type="region of interest" description="Disordered" evidence="2">
    <location>
        <begin position="663"/>
        <end position="691"/>
    </location>
</feature>
<feature type="repeat" description="WD" evidence="1">
    <location>
        <begin position="748"/>
        <end position="789"/>
    </location>
</feature>
<dbReference type="InterPro" id="IPR036322">
    <property type="entry name" value="WD40_repeat_dom_sf"/>
</dbReference>